<dbReference type="SMART" id="SM00387">
    <property type="entry name" value="HATPase_c"/>
    <property type="match status" value="1"/>
</dbReference>
<feature type="domain" description="Histidine kinase" evidence="8">
    <location>
        <begin position="148"/>
        <end position="367"/>
    </location>
</feature>
<evidence type="ECO:0000256" key="7">
    <source>
        <dbReference type="SAM" id="Coils"/>
    </source>
</evidence>
<accession>A0ABQ2EFT9</accession>
<keyword evidence="4" id="KW-0808">Transferase</keyword>
<dbReference type="SUPFAM" id="SSF47384">
    <property type="entry name" value="Homodimeric domain of signal transducing histidine kinase"/>
    <property type="match status" value="1"/>
</dbReference>
<dbReference type="CDD" id="cd00075">
    <property type="entry name" value="HATPase"/>
    <property type="match status" value="1"/>
</dbReference>
<dbReference type="Pfam" id="PF02518">
    <property type="entry name" value="HATPase_c"/>
    <property type="match status" value="1"/>
</dbReference>
<dbReference type="Pfam" id="PF00512">
    <property type="entry name" value="HisKA"/>
    <property type="match status" value="1"/>
</dbReference>
<protein>
    <recommendedName>
        <fullName evidence="2">histidine kinase</fullName>
        <ecNumber evidence="2">2.7.13.3</ecNumber>
    </recommendedName>
</protein>
<name>A0ABQ2EFT9_9GAMM</name>
<evidence type="ECO:0000259" key="8">
    <source>
        <dbReference type="PROSITE" id="PS50109"/>
    </source>
</evidence>
<keyword evidence="7" id="KW-0175">Coiled coil</keyword>
<dbReference type="InterPro" id="IPR036890">
    <property type="entry name" value="HATPase_C_sf"/>
</dbReference>
<dbReference type="PANTHER" id="PTHR43711">
    <property type="entry name" value="TWO-COMPONENT HISTIDINE KINASE"/>
    <property type="match status" value="1"/>
</dbReference>
<dbReference type="EMBL" id="BMME01000001">
    <property type="protein sequence ID" value="GGK10084.1"/>
    <property type="molecule type" value="Genomic_DNA"/>
</dbReference>
<dbReference type="InterPro" id="IPR050736">
    <property type="entry name" value="Sensor_HK_Regulatory"/>
</dbReference>
<keyword evidence="3" id="KW-0597">Phosphoprotein</keyword>
<dbReference type="InterPro" id="IPR005467">
    <property type="entry name" value="His_kinase_dom"/>
</dbReference>
<keyword evidence="5" id="KW-0418">Kinase</keyword>
<dbReference type="InterPro" id="IPR003594">
    <property type="entry name" value="HATPase_dom"/>
</dbReference>
<gene>
    <name evidence="9" type="ORF">GCM10011394_19410</name>
</gene>
<evidence type="ECO:0000313" key="10">
    <source>
        <dbReference type="Proteomes" id="UP000599009"/>
    </source>
</evidence>
<evidence type="ECO:0000256" key="2">
    <source>
        <dbReference type="ARBA" id="ARBA00012438"/>
    </source>
</evidence>
<dbReference type="CDD" id="cd00082">
    <property type="entry name" value="HisKA"/>
    <property type="match status" value="1"/>
</dbReference>
<dbReference type="Gene3D" id="1.10.287.130">
    <property type="match status" value="1"/>
</dbReference>
<evidence type="ECO:0000313" key="9">
    <source>
        <dbReference type="EMBL" id="GGK10084.1"/>
    </source>
</evidence>
<proteinExistence type="predicted"/>
<keyword evidence="10" id="KW-1185">Reference proteome</keyword>
<reference evidence="10" key="1">
    <citation type="journal article" date="2019" name="Int. J. Syst. Evol. Microbiol.">
        <title>The Global Catalogue of Microorganisms (GCM) 10K type strain sequencing project: providing services to taxonomists for standard genome sequencing and annotation.</title>
        <authorList>
            <consortium name="The Broad Institute Genomics Platform"/>
            <consortium name="The Broad Institute Genome Sequencing Center for Infectious Disease"/>
            <person name="Wu L."/>
            <person name="Ma J."/>
        </authorList>
    </citation>
    <scope>NUCLEOTIDE SEQUENCE [LARGE SCALE GENOMIC DNA]</scope>
    <source>
        <strain evidence="10">CGMCC 1.8985</strain>
    </source>
</reference>
<evidence type="ECO:0000256" key="6">
    <source>
        <dbReference type="ARBA" id="ARBA00023012"/>
    </source>
</evidence>
<dbReference type="Gene3D" id="3.30.565.10">
    <property type="entry name" value="Histidine kinase-like ATPase, C-terminal domain"/>
    <property type="match status" value="1"/>
</dbReference>
<dbReference type="PANTHER" id="PTHR43711:SF1">
    <property type="entry name" value="HISTIDINE KINASE 1"/>
    <property type="match status" value="1"/>
</dbReference>
<comment type="caution">
    <text evidence="9">The sequence shown here is derived from an EMBL/GenBank/DDBJ whole genome shotgun (WGS) entry which is preliminary data.</text>
</comment>
<evidence type="ECO:0000256" key="1">
    <source>
        <dbReference type="ARBA" id="ARBA00000085"/>
    </source>
</evidence>
<keyword evidence="6" id="KW-0902">Two-component regulatory system</keyword>
<dbReference type="SMART" id="SM00388">
    <property type="entry name" value="HisKA"/>
    <property type="match status" value="1"/>
</dbReference>
<dbReference type="InterPro" id="IPR003661">
    <property type="entry name" value="HisK_dim/P_dom"/>
</dbReference>
<dbReference type="PRINTS" id="PR00344">
    <property type="entry name" value="BCTRLSENSOR"/>
</dbReference>
<evidence type="ECO:0000256" key="3">
    <source>
        <dbReference type="ARBA" id="ARBA00022553"/>
    </source>
</evidence>
<dbReference type="SUPFAM" id="SSF55874">
    <property type="entry name" value="ATPase domain of HSP90 chaperone/DNA topoisomerase II/histidine kinase"/>
    <property type="match status" value="1"/>
</dbReference>
<dbReference type="InterPro" id="IPR036097">
    <property type="entry name" value="HisK_dim/P_sf"/>
</dbReference>
<evidence type="ECO:0000256" key="4">
    <source>
        <dbReference type="ARBA" id="ARBA00022679"/>
    </source>
</evidence>
<dbReference type="Proteomes" id="UP000599009">
    <property type="component" value="Unassembled WGS sequence"/>
</dbReference>
<comment type="catalytic activity">
    <reaction evidence="1">
        <text>ATP + protein L-histidine = ADP + protein N-phospho-L-histidine.</text>
        <dbReference type="EC" id="2.7.13.3"/>
    </reaction>
</comment>
<feature type="coiled-coil region" evidence="7">
    <location>
        <begin position="28"/>
        <end position="55"/>
    </location>
</feature>
<dbReference type="InterPro" id="IPR004358">
    <property type="entry name" value="Sig_transdc_His_kin-like_C"/>
</dbReference>
<dbReference type="PROSITE" id="PS50109">
    <property type="entry name" value="HIS_KIN"/>
    <property type="match status" value="1"/>
</dbReference>
<dbReference type="EC" id="2.7.13.3" evidence="2"/>
<evidence type="ECO:0000256" key="5">
    <source>
        <dbReference type="ARBA" id="ARBA00022777"/>
    </source>
</evidence>
<sequence>MDERNAAGALHVTRRDSTSRSAVATQSLATLEAHAVLLRAEVAGLRAELANLRDRLPPRGGGDLLEANEQLILAALRAQAVAEAAERHREEAAARKRSIDGRQRAGTRAQHGALQEANGLLVASSLQAQAQETRALEAHAQALGSMATAAHELRNPLTPIRLAAGMLGEARDDLVRFTRLRDVIEAEVVHIARLVDDLVDGSRVVSGKLRLEYADVNLASVLESAVQTCRPAMESRHQQLVIDLPAGDAMQLHADYTRLVQVFTNLLDNASKYTPEGGRISLVAVRSPAALTVSVNDNGIGVPADALLRIFDMFVQDSAAAALRPGGLGIGLAIVRELVEAHGGTVVGSSGGRDLGSTFVVTFQASAGT</sequence>
<organism evidence="9 10">
    <name type="scientific">Luteimonas terricola</name>
    <dbReference type="NCBI Taxonomy" id="645597"/>
    <lineage>
        <taxon>Bacteria</taxon>
        <taxon>Pseudomonadati</taxon>
        <taxon>Pseudomonadota</taxon>
        <taxon>Gammaproteobacteria</taxon>
        <taxon>Lysobacterales</taxon>
        <taxon>Lysobacteraceae</taxon>
        <taxon>Luteimonas</taxon>
    </lineage>
</organism>